<accession>A0A7J5ZTK2</accession>
<evidence type="ECO:0000313" key="2">
    <source>
        <dbReference type="EMBL" id="KAF4073860.1"/>
    </source>
</evidence>
<feature type="compositionally biased region" description="Basic and acidic residues" evidence="1">
    <location>
        <begin position="16"/>
        <end position="28"/>
    </location>
</feature>
<feature type="region of interest" description="Disordered" evidence="1">
    <location>
        <begin position="1"/>
        <end position="46"/>
    </location>
</feature>
<dbReference type="EMBL" id="JAAGNN010000023">
    <property type="protein sequence ID" value="KAF4073860.1"/>
    <property type="molecule type" value="Genomic_DNA"/>
</dbReference>
<feature type="compositionally biased region" description="Polar residues" evidence="1">
    <location>
        <begin position="30"/>
        <end position="40"/>
    </location>
</feature>
<organism evidence="2 3">
    <name type="scientific">Ameiurus melas</name>
    <name type="common">Black bullhead</name>
    <name type="synonym">Silurus melas</name>
    <dbReference type="NCBI Taxonomy" id="219545"/>
    <lineage>
        <taxon>Eukaryota</taxon>
        <taxon>Metazoa</taxon>
        <taxon>Chordata</taxon>
        <taxon>Craniata</taxon>
        <taxon>Vertebrata</taxon>
        <taxon>Euteleostomi</taxon>
        <taxon>Actinopterygii</taxon>
        <taxon>Neopterygii</taxon>
        <taxon>Teleostei</taxon>
        <taxon>Ostariophysi</taxon>
        <taxon>Siluriformes</taxon>
        <taxon>Ictaluridae</taxon>
        <taxon>Ameiurus</taxon>
    </lineage>
</organism>
<gene>
    <name evidence="2" type="ORF">AMELA_G00248080</name>
</gene>
<evidence type="ECO:0000256" key="1">
    <source>
        <dbReference type="SAM" id="MobiDB-lite"/>
    </source>
</evidence>
<proteinExistence type="predicted"/>
<keyword evidence="3" id="KW-1185">Reference proteome</keyword>
<reference evidence="2 3" key="1">
    <citation type="submission" date="2020-02" db="EMBL/GenBank/DDBJ databases">
        <title>A chromosome-scale genome assembly of the black bullhead catfish (Ameiurus melas).</title>
        <authorList>
            <person name="Wen M."/>
            <person name="Zham M."/>
            <person name="Cabau C."/>
            <person name="Klopp C."/>
            <person name="Donnadieu C."/>
            <person name="Roques C."/>
            <person name="Bouchez O."/>
            <person name="Lampietro C."/>
            <person name="Jouanno E."/>
            <person name="Herpin A."/>
            <person name="Louis A."/>
            <person name="Berthelot C."/>
            <person name="Parey E."/>
            <person name="Roest-Crollius H."/>
            <person name="Braasch I."/>
            <person name="Postlethwait J."/>
            <person name="Robinson-Rechavi M."/>
            <person name="Echchiki A."/>
            <person name="Begum T."/>
            <person name="Montfort J."/>
            <person name="Schartl M."/>
            <person name="Bobe J."/>
            <person name="Guiguen Y."/>
        </authorList>
    </citation>
    <scope>NUCLEOTIDE SEQUENCE [LARGE SCALE GENOMIC DNA]</scope>
    <source>
        <strain evidence="2">M_S1</strain>
        <tissue evidence="2">Blood</tissue>
    </source>
</reference>
<protein>
    <submittedName>
        <fullName evidence="2">Uncharacterized protein</fullName>
    </submittedName>
</protein>
<dbReference type="Proteomes" id="UP000593565">
    <property type="component" value="Unassembled WGS sequence"/>
</dbReference>
<dbReference type="AlphaFoldDB" id="A0A7J5ZTK2"/>
<evidence type="ECO:0000313" key="3">
    <source>
        <dbReference type="Proteomes" id="UP000593565"/>
    </source>
</evidence>
<comment type="caution">
    <text evidence="2">The sequence shown here is derived from an EMBL/GenBank/DDBJ whole genome shotgun (WGS) entry which is preliminary data.</text>
</comment>
<sequence>MRRRKEEVKASALSVWRRDREKDGERVETLQLQNSPQQSSGGAGLLSPLQVRQVRVSTRTRGVLGGNKQQVEARACFGSALRVKRARAPSPSRDPRLALSLVLMCRCISAKGRMGVTPIPAPVPDTALKLSSVLLFSG</sequence>
<name>A0A7J5ZTK2_AMEME</name>